<feature type="transmembrane region" description="Helical" evidence="1">
    <location>
        <begin position="9"/>
        <end position="29"/>
    </location>
</feature>
<evidence type="ECO:0000313" key="3">
    <source>
        <dbReference type="Proteomes" id="UP000199095"/>
    </source>
</evidence>
<protein>
    <submittedName>
        <fullName evidence="2">Uncharacterized protein</fullName>
    </submittedName>
</protein>
<keyword evidence="3" id="KW-1185">Reference proteome</keyword>
<name>A0A1I0EYC0_9BACI</name>
<dbReference type="STRING" id="237682.SAMN05421676_105117"/>
<evidence type="ECO:0000256" key="1">
    <source>
        <dbReference type="SAM" id="Phobius"/>
    </source>
</evidence>
<dbReference type="AlphaFoldDB" id="A0A1I0EYC0"/>
<accession>A0A1I0EYC0</accession>
<keyword evidence="1" id="KW-0472">Membrane</keyword>
<proteinExistence type="predicted"/>
<gene>
    <name evidence="2" type="ORF">SAMN05421676_105117</name>
</gene>
<evidence type="ECO:0000313" key="2">
    <source>
        <dbReference type="EMBL" id="SET50155.1"/>
    </source>
</evidence>
<dbReference type="EMBL" id="FOHJ01000005">
    <property type="protein sequence ID" value="SET50155.1"/>
    <property type="molecule type" value="Genomic_DNA"/>
</dbReference>
<reference evidence="3" key="1">
    <citation type="submission" date="2016-10" db="EMBL/GenBank/DDBJ databases">
        <authorList>
            <person name="Varghese N."/>
            <person name="Submissions S."/>
        </authorList>
    </citation>
    <scope>NUCLEOTIDE SEQUENCE [LARGE SCALE GENOMIC DNA]</scope>
    <source>
        <strain evidence="3">CGMCC 1.3566</strain>
    </source>
</reference>
<dbReference type="Proteomes" id="UP000199095">
    <property type="component" value="Unassembled WGS sequence"/>
</dbReference>
<organism evidence="2 3">
    <name type="scientific">Salinibacillus kushneri</name>
    <dbReference type="NCBI Taxonomy" id="237682"/>
    <lineage>
        <taxon>Bacteria</taxon>
        <taxon>Bacillati</taxon>
        <taxon>Bacillota</taxon>
        <taxon>Bacilli</taxon>
        <taxon>Bacillales</taxon>
        <taxon>Bacillaceae</taxon>
        <taxon>Salinibacillus</taxon>
    </lineage>
</organism>
<sequence>MYKKHEQKLMWLAFGAAVIMFISILARIFGG</sequence>
<keyword evidence="1" id="KW-0812">Transmembrane</keyword>
<keyword evidence="1" id="KW-1133">Transmembrane helix</keyword>